<dbReference type="AlphaFoldDB" id="A0A6G1L7D0"/>
<sequence length="198" mass="21507">MKSIILALCSGLLVAAAPSYGGSQSSDGSYSSAPAEFSSQGSDHFNITADEANILVEKYVSILQQKPYQGTPPKVTAQEIVTADYQDSSDSVDSLLKKPIKGSLLDSSRTQWLEGIAYANSESSPPYNNLQTTNVLRADGDVIVWTWTLPDVGDGEYPVSGIQLLYFNCDKQIYKAYFEFNSLAWGANTGQVREYCSS</sequence>
<evidence type="ECO:0000256" key="1">
    <source>
        <dbReference type="SAM" id="SignalP"/>
    </source>
</evidence>
<feature type="domain" description="NTF2-like" evidence="2">
    <location>
        <begin position="47"/>
        <end position="191"/>
    </location>
</feature>
<organism evidence="3 4">
    <name type="scientific">Teratosphaeria nubilosa</name>
    <dbReference type="NCBI Taxonomy" id="161662"/>
    <lineage>
        <taxon>Eukaryota</taxon>
        <taxon>Fungi</taxon>
        <taxon>Dikarya</taxon>
        <taxon>Ascomycota</taxon>
        <taxon>Pezizomycotina</taxon>
        <taxon>Dothideomycetes</taxon>
        <taxon>Dothideomycetidae</taxon>
        <taxon>Mycosphaerellales</taxon>
        <taxon>Teratosphaeriaceae</taxon>
        <taxon>Teratosphaeria</taxon>
    </lineage>
</organism>
<dbReference type="OrthoDB" id="5596743at2759"/>
<dbReference type="EMBL" id="ML995841">
    <property type="protein sequence ID" value="KAF2768755.1"/>
    <property type="molecule type" value="Genomic_DNA"/>
</dbReference>
<dbReference type="Pfam" id="PF26534">
    <property type="entry name" value="NTF2_7"/>
    <property type="match status" value="1"/>
</dbReference>
<accession>A0A6G1L7D0</accession>
<gene>
    <name evidence="3" type="ORF">EJ03DRAFT_114569</name>
</gene>
<evidence type="ECO:0000313" key="4">
    <source>
        <dbReference type="Proteomes" id="UP000799436"/>
    </source>
</evidence>
<reference evidence="3" key="1">
    <citation type="journal article" date="2020" name="Stud. Mycol.">
        <title>101 Dothideomycetes genomes: a test case for predicting lifestyles and emergence of pathogens.</title>
        <authorList>
            <person name="Haridas S."/>
            <person name="Albert R."/>
            <person name="Binder M."/>
            <person name="Bloem J."/>
            <person name="Labutti K."/>
            <person name="Salamov A."/>
            <person name="Andreopoulos B."/>
            <person name="Baker S."/>
            <person name="Barry K."/>
            <person name="Bills G."/>
            <person name="Bluhm B."/>
            <person name="Cannon C."/>
            <person name="Castanera R."/>
            <person name="Culley D."/>
            <person name="Daum C."/>
            <person name="Ezra D."/>
            <person name="Gonzalez J."/>
            <person name="Henrissat B."/>
            <person name="Kuo A."/>
            <person name="Liang C."/>
            <person name="Lipzen A."/>
            <person name="Lutzoni F."/>
            <person name="Magnuson J."/>
            <person name="Mondo S."/>
            <person name="Nolan M."/>
            <person name="Ohm R."/>
            <person name="Pangilinan J."/>
            <person name="Park H.-J."/>
            <person name="Ramirez L."/>
            <person name="Alfaro M."/>
            <person name="Sun H."/>
            <person name="Tritt A."/>
            <person name="Yoshinaga Y."/>
            <person name="Zwiers L.-H."/>
            <person name="Turgeon B."/>
            <person name="Goodwin S."/>
            <person name="Spatafora J."/>
            <person name="Crous P."/>
            <person name="Grigoriev I."/>
        </authorList>
    </citation>
    <scope>NUCLEOTIDE SEQUENCE</scope>
    <source>
        <strain evidence="3">CBS 116005</strain>
    </source>
</reference>
<feature type="signal peptide" evidence="1">
    <location>
        <begin position="1"/>
        <end position="16"/>
    </location>
</feature>
<name>A0A6G1L7D0_9PEZI</name>
<proteinExistence type="predicted"/>
<dbReference type="InterPro" id="IPR058645">
    <property type="entry name" value="NTF2-like_dom_7"/>
</dbReference>
<dbReference type="Proteomes" id="UP000799436">
    <property type="component" value="Unassembled WGS sequence"/>
</dbReference>
<keyword evidence="1" id="KW-0732">Signal</keyword>
<evidence type="ECO:0000313" key="3">
    <source>
        <dbReference type="EMBL" id="KAF2768755.1"/>
    </source>
</evidence>
<feature type="chain" id="PRO_5026137824" description="NTF2-like domain-containing protein" evidence="1">
    <location>
        <begin position="17"/>
        <end position="198"/>
    </location>
</feature>
<keyword evidence="4" id="KW-1185">Reference proteome</keyword>
<protein>
    <recommendedName>
        <fullName evidence="2">NTF2-like domain-containing protein</fullName>
    </recommendedName>
</protein>
<evidence type="ECO:0000259" key="2">
    <source>
        <dbReference type="Pfam" id="PF26534"/>
    </source>
</evidence>